<evidence type="ECO:0000313" key="1">
    <source>
        <dbReference type="EMBL" id="MBX43223.1"/>
    </source>
</evidence>
<proteinExistence type="predicted"/>
<dbReference type="EMBL" id="GGEC01062739">
    <property type="protein sequence ID" value="MBX43223.1"/>
    <property type="molecule type" value="Transcribed_RNA"/>
</dbReference>
<accession>A0A2P2NL86</accession>
<reference evidence="1" key="1">
    <citation type="submission" date="2018-02" db="EMBL/GenBank/DDBJ databases">
        <title>Rhizophora mucronata_Transcriptome.</title>
        <authorList>
            <person name="Meera S.P."/>
            <person name="Sreeshan A."/>
            <person name="Augustine A."/>
        </authorList>
    </citation>
    <scope>NUCLEOTIDE SEQUENCE</scope>
    <source>
        <tissue evidence="1">Leaf</tissue>
    </source>
</reference>
<sequence>MVFLITMHCSFILLCWRN</sequence>
<protein>
    <submittedName>
        <fullName evidence="1">Uncharacterized protein</fullName>
    </submittedName>
</protein>
<name>A0A2P2NL86_RHIMU</name>
<organism evidence="1">
    <name type="scientific">Rhizophora mucronata</name>
    <name type="common">Asiatic mangrove</name>
    <dbReference type="NCBI Taxonomy" id="61149"/>
    <lineage>
        <taxon>Eukaryota</taxon>
        <taxon>Viridiplantae</taxon>
        <taxon>Streptophyta</taxon>
        <taxon>Embryophyta</taxon>
        <taxon>Tracheophyta</taxon>
        <taxon>Spermatophyta</taxon>
        <taxon>Magnoliopsida</taxon>
        <taxon>eudicotyledons</taxon>
        <taxon>Gunneridae</taxon>
        <taxon>Pentapetalae</taxon>
        <taxon>rosids</taxon>
        <taxon>fabids</taxon>
        <taxon>Malpighiales</taxon>
        <taxon>Rhizophoraceae</taxon>
        <taxon>Rhizophora</taxon>
    </lineage>
</organism>
<dbReference type="AlphaFoldDB" id="A0A2P2NL86"/>